<dbReference type="EMBL" id="BJTG01000010">
    <property type="protein sequence ID" value="GEJ59016.1"/>
    <property type="molecule type" value="Genomic_DNA"/>
</dbReference>
<evidence type="ECO:0000259" key="11">
    <source>
        <dbReference type="PROSITE" id="PS50885"/>
    </source>
</evidence>
<dbReference type="InterPro" id="IPR005467">
    <property type="entry name" value="His_kinase_dom"/>
</dbReference>
<dbReference type="InterPro" id="IPR003594">
    <property type="entry name" value="HATPase_dom"/>
</dbReference>
<dbReference type="GO" id="GO:0005886">
    <property type="term" value="C:plasma membrane"/>
    <property type="evidence" value="ECO:0007669"/>
    <property type="project" value="UniProtKB-SubCell"/>
</dbReference>
<dbReference type="AlphaFoldDB" id="A0A7I9VRF8"/>
<dbReference type="EC" id="2.7.13.3" evidence="3"/>
<dbReference type="Gene3D" id="1.10.8.500">
    <property type="entry name" value="HAMP domain in histidine kinase"/>
    <property type="match status" value="1"/>
</dbReference>
<keyword evidence="8" id="KW-0418">Kinase</keyword>
<organism evidence="12 13">
    <name type="scientific">Anaeromyxobacter diazotrophicus</name>
    <dbReference type="NCBI Taxonomy" id="2590199"/>
    <lineage>
        <taxon>Bacteria</taxon>
        <taxon>Pseudomonadati</taxon>
        <taxon>Myxococcota</taxon>
        <taxon>Myxococcia</taxon>
        <taxon>Myxococcales</taxon>
        <taxon>Cystobacterineae</taxon>
        <taxon>Anaeromyxobacteraceae</taxon>
        <taxon>Anaeromyxobacter</taxon>
    </lineage>
</organism>
<keyword evidence="13" id="KW-1185">Reference proteome</keyword>
<dbReference type="Proteomes" id="UP000503640">
    <property type="component" value="Unassembled WGS sequence"/>
</dbReference>
<dbReference type="SMART" id="SM00387">
    <property type="entry name" value="HATPase_c"/>
    <property type="match status" value="1"/>
</dbReference>
<dbReference type="GO" id="GO:0000155">
    <property type="term" value="F:phosphorelay sensor kinase activity"/>
    <property type="evidence" value="ECO:0007669"/>
    <property type="project" value="InterPro"/>
</dbReference>
<dbReference type="InterPro" id="IPR050980">
    <property type="entry name" value="2C_sensor_his_kinase"/>
</dbReference>
<dbReference type="CDD" id="cd06225">
    <property type="entry name" value="HAMP"/>
    <property type="match status" value="1"/>
</dbReference>
<feature type="domain" description="HAMP" evidence="11">
    <location>
        <begin position="168"/>
        <end position="220"/>
    </location>
</feature>
<dbReference type="RefSeq" id="WP_176068123.1">
    <property type="nucleotide sequence ID" value="NZ_BJTG01000010.1"/>
</dbReference>
<dbReference type="InterPro" id="IPR036890">
    <property type="entry name" value="HATPase_C_sf"/>
</dbReference>
<dbReference type="Gene3D" id="1.10.287.130">
    <property type="match status" value="1"/>
</dbReference>
<proteinExistence type="predicted"/>
<dbReference type="SUPFAM" id="SSF158472">
    <property type="entry name" value="HAMP domain-like"/>
    <property type="match status" value="1"/>
</dbReference>
<evidence type="ECO:0000259" key="10">
    <source>
        <dbReference type="PROSITE" id="PS50109"/>
    </source>
</evidence>
<dbReference type="PANTHER" id="PTHR44936:SF10">
    <property type="entry name" value="SENSOR PROTEIN RSTB"/>
    <property type="match status" value="1"/>
</dbReference>
<gene>
    <name evidence="12" type="ORF">AMYX_37570</name>
</gene>
<dbReference type="PANTHER" id="PTHR44936">
    <property type="entry name" value="SENSOR PROTEIN CREC"/>
    <property type="match status" value="1"/>
</dbReference>
<name>A0A7I9VRF8_9BACT</name>
<evidence type="ECO:0000256" key="8">
    <source>
        <dbReference type="ARBA" id="ARBA00022777"/>
    </source>
</evidence>
<dbReference type="SMART" id="SM00388">
    <property type="entry name" value="HisKA"/>
    <property type="match status" value="1"/>
</dbReference>
<evidence type="ECO:0000256" key="7">
    <source>
        <dbReference type="ARBA" id="ARBA00022741"/>
    </source>
</evidence>
<sequence>MNARLPFRLFWRVYLNGLLLLVLVALAVAGVAEALGREPAGRSPERFAAYAAARVSELRSEPAALDRELRRLHEAFGARMTYYRGELAVAASDEERLEPLGPDQRPRLAQGAFKVPGRRFTMAAPVPGEPGAYLILTGHVPQHSLLRGASFLTAVLLALALASIPLARAIASPLERLGRAVRAFGAGDLGARARLAAGGEVGEVAQAFDHMADRMQALVRSEKELLANVSHELRTPLARIRVALEMAEEGDLARSRRYLGEIGADLAELSRLVDDVLTAARLELAEDRGASAELPLRRERADSRDLVLRAAERFQAAHPGRALALEVEETLPEVLADPALLRRVLDNLLDNAGKYSDADRPIVLSARQRDGALEVEVRDRGIGIDAADLPRLFTPFFRTDRSRARGTGGVGLGLALAKRVVEAHGGRIAVESVPGVGTAVRFSVPRAAAS</sequence>
<keyword evidence="4" id="KW-0472">Membrane</keyword>
<dbReference type="InterPro" id="IPR003661">
    <property type="entry name" value="HisK_dim/P_dom"/>
</dbReference>
<dbReference type="InterPro" id="IPR036097">
    <property type="entry name" value="HisK_dim/P_sf"/>
</dbReference>
<keyword evidence="5" id="KW-0597">Phosphoprotein</keyword>
<evidence type="ECO:0000313" key="12">
    <source>
        <dbReference type="EMBL" id="GEJ59016.1"/>
    </source>
</evidence>
<dbReference type="Gene3D" id="3.30.565.10">
    <property type="entry name" value="Histidine kinase-like ATPase, C-terminal domain"/>
    <property type="match status" value="1"/>
</dbReference>
<dbReference type="CDD" id="cd00075">
    <property type="entry name" value="HATPase"/>
    <property type="match status" value="1"/>
</dbReference>
<evidence type="ECO:0000256" key="1">
    <source>
        <dbReference type="ARBA" id="ARBA00000085"/>
    </source>
</evidence>
<dbReference type="Pfam" id="PF00512">
    <property type="entry name" value="HisKA"/>
    <property type="match status" value="1"/>
</dbReference>
<dbReference type="InterPro" id="IPR004358">
    <property type="entry name" value="Sig_transdc_His_kin-like_C"/>
</dbReference>
<evidence type="ECO:0000256" key="9">
    <source>
        <dbReference type="ARBA" id="ARBA00022840"/>
    </source>
</evidence>
<dbReference type="PRINTS" id="PR00344">
    <property type="entry name" value="BCTRLSENSOR"/>
</dbReference>
<dbReference type="FunFam" id="3.30.565.10:FF:000006">
    <property type="entry name" value="Sensor histidine kinase WalK"/>
    <property type="match status" value="1"/>
</dbReference>
<dbReference type="SMART" id="SM00304">
    <property type="entry name" value="HAMP"/>
    <property type="match status" value="2"/>
</dbReference>
<keyword evidence="7" id="KW-0547">Nucleotide-binding</keyword>
<dbReference type="SUPFAM" id="SSF47384">
    <property type="entry name" value="Homodimeric domain of signal transducing histidine kinase"/>
    <property type="match status" value="1"/>
</dbReference>
<keyword evidence="9" id="KW-0067">ATP-binding</keyword>
<dbReference type="CDD" id="cd00082">
    <property type="entry name" value="HisKA"/>
    <property type="match status" value="1"/>
</dbReference>
<dbReference type="GO" id="GO:0005524">
    <property type="term" value="F:ATP binding"/>
    <property type="evidence" value="ECO:0007669"/>
    <property type="project" value="UniProtKB-KW"/>
</dbReference>
<evidence type="ECO:0000256" key="4">
    <source>
        <dbReference type="ARBA" id="ARBA00022475"/>
    </source>
</evidence>
<comment type="caution">
    <text evidence="12">The sequence shown here is derived from an EMBL/GenBank/DDBJ whole genome shotgun (WGS) entry which is preliminary data.</text>
</comment>
<evidence type="ECO:0000256" key="6">
    <source>
        <dbReference type="ARBA" id="ARBA00022679"/>
    </source>
</evidence>
<dbReference type="Pfam" id="PF00672">
    <property type="entry name" value="HAMP"/>
    <property type="match status" value="1"/>
</dbReference>
<dbReference type="SUPFAM" id="SSF55874">
    <property type="entry name" value="ATPase domain of HSP90 chaperone/DNA topoisomerase II/histidine kinase"/>
    <property type="match status" value="1"/>
</dbReference>
<evidence type="ECO:0000256" key="2">
    <source>
        <dbReference type="ARBA" id="ARBA00004651"/>
    </source>
</evidence>
<feature type="domain" description="Histidine kinase" evidence="10">
    <location>
        <begin position="228"/>
        <end position="448"/>
    </location>
</feature>
<evidence type="ECO:0000256" key="3">
    <source>
        <dbReference type="ARBA" id="ARBA00012438"/>
    </source>
</evidence>
<reference evidence="13" key="1">
    <citation type="journal article" date="2020" name="Appl. Environ. Microbiol.">
        <title>Diazotrophic Anaeromyxobacter Isolates from Soils.</title>
        <authorList>
            <person name="Masuda Y."/>
            <person name="Yamanaka H."/>
            <person name="Xu Z.X."/>
            <person name="Shiratori Y."/>
            <person name="Aono T."/>
            <person name="Amachi S."/>
            <person name="Senoo K."/>
            <person name="Itoh H."/>
        </authorList>
    </citation>
    <scope>NUCLEOTIDE SEQUENCE [LARGE SCALE GENOMIC DNA]</scope>
    <source>
        <strain evidence="13">R267</strain>
    </source>
</reference>
<dbReference type="InterPro" id="IPR003660">
    <property type="entry name" value="HAMP_dom"/>
</dbReference>
<evidence type="ECO:0000313" key="13">
    <source>
        <dbReference type="Proteomes" id="UP000503640"/>
    </source>
</evidence>
<comment type="catalytic activity">
    <reaction evidence="1">
        <text>ATP + protein L-histidine = ADP + protein N-phospho-L-histidine.</text>
        <dbReference type="EC" id="2.7.13.3"/>
    </reaction>
</comment>
<dbReference type="PROSITE" id="PS50885">
    <property type="entry name" value="HAMP"/>
    <property type="match status" value="1"/>
</dbReference>
<accession>A0A7I9VRF8</accession>
<comment type="subcellular location">
    <subcellularLocation>
        <location evidence="2">Cell membrane</location>
        <topology evidence="2">Multi-pass membrane protein</topology>
    </subcellularLocation>
</comment>
<dbReference type="PROSITE" id="PS50109">
    <property type="entry name" value="HIS_KIN"/>
    <property type="match status" value="1"/>
</dbReference>
<keyword evidence="6" id="KW-0808">Transferase</keyword>
<protein>
    <recommendedName>
        <fullName evidence="3">histidine kinase</fullName>
        <ecNumber evidence="3">2.7.13.3</ecNumber>
    </recommendedName>
</protein>
<evidence type="ECO:0000256" key="5">
    <source>
        <dbReference type="ARBA" id="ARBA00022553"/>
    </source>
</evidence>
<keyword evidence="4" id="KW-1003">Cell membrane</keyword>
<dbReference type="Pfam" id="PF02518">
    <property type="entry name" value="HATPase_c"/>
    <property type="match status" value="1"/>
</dbReference>